<feature type="transmembrane region" description="Helical" evidence="1">
    <location>
        <begin position="123"/>
        <end position="148"/>
    </location>
</feature>
<keyword evidence="3" id="KW-1185">Reference proteome</keyword>
<evidence type="ECO:0000313" key="3">
    <source>
        <dbReference type="Proteomes" id="UP001165270"/>
    </source>
</evidence>
<organism evidence="2 3">
    <name type="scientific">Streptomyces spinosisporus</name>
    <dbReference type="NCBI Taxonomy" id="2927582"/>
    <lineage>
        <taxon>Bacteria</taxon>
        <taxon>Bacillati</taxon>
        <taxon>Actinomycetota</taxon>
        <taxon>Actinomycetes</taxon>
        <taxon>Kitasatosporales</taxon>
        <taxon>Streptomycetaceae</taxon>
        <taxon>Streptomyces</taxon>
    </lineage>
</organism>
<sequence length="195" mass="21016">MSSPSARDRADFERVLRRALDTPDIRSALHADPTGRAAKRLREWALEAADEIGAAADEEYRAYREARDRRPRGRFPVVDGTVAPLLLVLTPLVATLSAAVLLLVGYALRLASVAADFATSAVIAGWVLAGIAAVTALTGLGVLLRAALRGGDGTPEERPGTTPDVQRARDRWQQALLERGVLPYLRHRLPEALAP</sequence>
<dbReference type="RefSeq" id="WP_242708480.1">
    <property type="nucleotide sequence ID" value="NZ_JALDAX010000001.1"/>
</dbReference>
<dbReference type="EMBL" id="JALDAX010000001">
    <property type="protein sequence ID" value="MCI3239111.1"/>
    <property type="molecule type" value="Genomic_DNA"/>
</dbReference>
<proteinExistence type="predicted"/>
<evidence type="ECO:0008006" key="4">
    <source>
        <dbReference type="Google" id="ProtNLM"/>
    </source>
</evidence>
<protein>
    <recommendedName>
        <fullName evidence="4">Transmembrane protein</fullName>
    </recommendedName>
</protein>
<keyword evidence="1" id="KW-1133">Transmembrane helix</keyword>
<feature type="transmembrane region" description="Helical" evidence="1">
    <location>
        <begin position="77"/>
        <end position="103"/>
    </location>
</feature>
<keyword evidence="1" id="KW-0472">Membrane</keyword>
<evidence type="ECO:0000256" key="1">
    <source>
        <dbReference type="SAM" id="Phobius"/>
    </source>
</evidence>
<reference evidence="2" key="1">
    <citation type="submission" date="2022-03" db="EMBL/GenBank/DDBJ databases">
        <title>Streptomyces 7R015 and 7R016 isolated from Barleria lupulina in Thailand.</title>
        <authorList>
            <person name="Kanchanasin P."/>
            <person name="Phongsopitanun W."/>
            <person name="Tanasupawat S."/>
        </authorList>
    </citation>
    <scope>NUCLEOTIDE SEQUENCE</scope>
    <source>
        <strain evidence="2">7R016</strain>
    </source>
</reference>
<keyword evidence="1" id="KW-0812">Transmembrane</keyword>
<name>A0ABS9XAM7_9ACTN</name>
<evidence type="ECO:0000313" key="2">
    <source>
        <dbReference type="EMBL" id="MCI3239111.1"/>
    </source>
</evidence>
<gene>
    <name evidence="2" type="ORF">MQN93_05160</name>
</gene>
<accession>A0ABS9XAM7</accession>
<dbReference type="Proteomes" id="UP001165270">
    <property type="component" value="Unassembled WGS sequence"/>
</dbReference>
<comment type="caution">
    <text evidence="2">The sequence shown here is derived from an EMBL/GenBank/DDBJ whole genome shotgun (WGS) entry which is preliminary data.</text>
</comment>